<organism evidence="3 4">
    <name type="scientific">Candidatus Borkfalkia excrementavium</name>
    <dbReference type="NCBI Taxonomy" id="2838505"/>
    <lineage>
        <taxon>Bacteria</taxon>
        <taxon>Bacillati</taxon>
        <taxon>Bacillota</taxon>
        <taxon>Clostridia</taxon>
        <taxon>Christensenellales</taxon>
        <taxon>Christensenellaceae</taxon>
        <taxon>Candidatus Borkfalkia</taxon>
    </lineage>
</organism>
<dbReference type="AlphaFoldDB" id="A0A9D2CGM1"/>
<reference evidence="3" key="2">
    <citation type="submission" date="2021-04" db="EMBL/GenBank/DDBJ databases">
        <authorList>
            <person name="Gilroy R."/>
        </authorList>
    </citation>
    <scope>NUCLEOTIDE SEQUENCE</scope>
    <source>
        <strain evidence="3">CHK199-9574</strain>
    </source>
</reference>
<evidence type="ECO:0000313" key="4">
    <source>
        <dbReference type="Proteomes" id="UP000824135"/>
    </source>
</evidence>
<feature type="domain" description="Tyr recombinase" evidence="2">
    <location>
        <begin position="103"/>
        <end position="305"/>
    </location>
</feature>
<evidence type="ECO:0000313" key="3">
    <source>
        <dbReference type="EMBL" id="HIY78466.1"/>
    </source>
</evidence>
<dbReference type="InterPro" id="IPR011010">
    <property type="entry name" value="DNA_brk_join_enz"/>
</dbReference>
<dbReference type="Proteomes" id="UP000824135">
    <property type="component" value="Unassembled WGS sequence"/>
</dbReference>
<name>A0A9D2CGM1_9FIRM</name>
<dbReference type="CDD" id="cd01189">
    <property type="entry name" value="INT_ICEBs1_C_like"/>
    <property type="match status" value="1"/>
</dbReference>
<dbReference type="InterPro" id="IPR050090">
    <property type="entry name" value="Tyrosine_recombinase_XerCD"/>
</dbReference>
<dbReference type="PROSITE" id="PS51898">
    <property type="entry name" value="TYR_RECOMBINASE"/>
    <property type="match status" value="1"/>
</dbReference>
<dbReference type="EMBL" id="DXCO01000035">
    <property type="protein sequence ID" value="HIY78466.1"/>
    <property type="molecule type" value="Genomic_DNA"/>
</dbReference>
<dbReference type="Pfam" id="PF00589">
    <property type="entry name" value="Phage_integrase"/>
    <property type="match status" value="1"/>
</dbReference>
<evidence type="ECO:0000259" key="2">
    <source>
        <dbReference type="PROSITE" id="PS51898"/>
    </source>
</evidence>
<gene>
    <name evidence="3" type="ORF">H9728_05420</name>
</gene>
<protein>
    <submittedName>
        <fullName evidence="3">Site-specific integrase</fullName>
    </submittedName>
</protein>
<dbReference type="SUPFAM" id="SSF56349">
    <property type="entry name" value="DNA breaking-rejoining enzymes"/>
    <property type="match status" value="1"/>
</dbReference>
<keyword evidence="1" id="KW-0233">DNA recombination</keyword>
<proteinExistence type="predicted"/>
<evidence type="ECO:0000256" key="1">
    <source>
        <dbReference type="ARBA" id="ARBA00023172"/>
    </source>
</evidence>
<accession>A0A9D2CGM1</accession>
<comment type="caution">
    <text evidence="3">The sequence shown here is derived from an EMBL/GenBank/DDBJ whole genome shotgun (WGS) entry which is preliminary data.</text>
</comment>
<reference evidence="3" key="1">
    <citation type="journal article" date="2021" name="PeerJ">
        <title>Extensive microbial diversity within the chicken gut microbiome revealed by metagenomics and culture.</title>
        <authorList>
            <person name="Gilroy R."/>
            <person name="Ravi A."/>
            <person name="Getino M."/>
            <person name="Pursley I."/>
            <person name="Horton D.L."/>
            <person name="Alikhan N.F."/>
            <person name="Baker D."/>
            <person name="Gharbi K."/>
            <person name="Hall N."/>
            <person name="Watson M."/>
            <person name="Adriaenssens E.M."/>
            <person name="Foster-Nyarko E."/>
            <person name="Jarju S."/>
            <person name="Secka A."/>
            <person name="Antonio M."/>
            <person name="Oren A."/>
            <person name="Chaudhuri R.R."/>
            <person name="La Ragione R."/>
            <person name="Hildebrand F."/>
            <person name="Pallen M.J."/>
        </authorList>
    </citation>
    <scope>NUCLEOTIDE SEQUENCE</scope>
    <source>
        <strain evidence="3">CHK199-9574</strain>
    </source>
</reference>
<dbReference type="GO" id="GO:0003677">
    <property type="term" value="F:DNA binding"/>
    <property type="evidence" value="ECO:0007669"/>
    <property type="project" value="InterPro"/>
</dbReference>
<dbReference type="PANTHER" id="PTHR30349:SF64">
    <property type="entry name" value="PROPHAGE INTEGRASE INTD-RELATED"/>
    <property type="match status" value="1"/>
</dbReference>
<sequence length="377" mass="43612">MRVTTETPLKKIPIVYIQSCTLANAFAGKSVSKNWSSDFAERTGIPFQELFDEKITEEPYAYETIHKFKRIIRAVLSLAKKNRLITDNYASADYINFPKRPPHKIECMSDEDAKRFYKFILDYPDIRYKSAMLLFLLAGFRRGEVAGLEWKDIDFDKGEITVSRSVTTVTGFGMIEKEPKTEMSKRTLAIPEVLLETLKEYKEWQTKRRAELGDYMEENDYLFTQENGKRLYPSTFTGWLNKMLREANIDHYSLHSLRHTNITLQIAAGVPIVTVAARAGHARASTTSDIYAYALRSTDKMAADKIAGIFSAEEKTQESVKPFELNSVSETEETDTVAEFRRLKAEMQRLGFETLEEYEEYLDFLELKRAKKRDFEM</sequence>
<dbReference type="GO" id="GO:0015074">
    <property type="term" value="P:DNA integration"/>
    <property type="evidence" value="ECO:0007669"/>
    <property type="project" value="InterPro"/>
</dbReference>
<dbReference type="GO" id="GO:0006310">
    <property type="term" value="P:DNA recombination"/>
    <property type="evidence" value="ECO:0007669"/>
    <property type="project" value="UniProtKB-KW"/>
</dbReference>
<dbReference type="InterPro" id="IPR013762">
    <property type="entry name" value="Integrase-like_cat_sf"/>
</dbReference>
<dbReference type="InterPro" id="IPR002104">
    <property type="entry name" value="Integrase_catalytic"/>
</dbReference>
<dbReference type="PANTHER" id="PTHR30349">
    <property type="entry name" value="PHAGE INTEGRASE-RELATED"/>
    <property type="match status" value="1"/>
</dbReference>
<dbReference type="Gene3D" id="1.10.443.10">
    <property type="entry name" value="Intergrase catalytic core"/>
    <property type="match status" value="1"/>
</dbReference>